<feature type="transmembrane region" description="Helical" evidence="11">
    <location>
        <begin position="130"/>
        <end position="148"/>
    </location>
</feature>
<dbReference type="PRINTS" id="PR00123">
    <property type="entry name" value="ATPASEA"/>
</dbReference>
<evidence type="ECO:0000256" key="2">
    <source>
        <dbReference type="ARBA" id="ARBA00006810"/>
    </source>
</evidence>
<keyword evidence="10" id="KW-0066">ATP synthesis</keyword>
<evidence type="ECO:0000256" key="11">
    <source>
        <dbReference type="SAM" id="Phobius"/>
    </source>
</evidence>
<evidence type="ECO:0000256" key="8">
    <source>
        <dbReference type="ARBA" id="ARBA00023065"/>
    </source>
</evidence>
<evidence type="ECO:0000256" key="3">
    <source>
        <dbReference type="ARBA" id="ARBA00022448"/>
    </source>
</evidence>
<accession>A0A6M4B2K5</accession>
<dbReference type="SUPFAM" id="SSF81336">
    <property type="entry name" value="F1F0 ATP synthase subunit A"/>
    <property type="match status" value="1"/>
</dbReference>
<evidence type="ECO:0000256" key="1">
    <source>
        <dbReference type="ARBA" id="ARBA00004141"/>
    </source>
</evidence>
<evidence type="ECO:0000256" key="7">
    <source>
        <dbReference type="ARBA" id="ARBA00022989"/>
    </source>
</evidence>
<evidence type="ECO:0000256" key="5">
    <source>
        <dbReference type="ARBA" id="ARBA00022692"/>
    </source>
</evidence>
<feature type="transmembrane region" description="Helical" evidence="11">
    <location>
        <begin position="71"/>
        <end position="92"/>
    </location>
</feature>
<sequence length="186" mass="22090">MQLNKVLFLLLLVSILFLYTLVSYNYLFNVLMVFLNLMISNLKVTWFFGYLFLTVLLIFLMNSLMFGSVPFIYILGSSMFVMFYISFSSWFISYLGSWSLNMRFHNVSSLLVIGLFLFDSFVVLLRPMTLMLRVLINVSLGHFLIMMIHLNSYYYIVIVWLIEFFVYLVQSYVFMTLSKSYLEMMN</sequence>
<feature type="transmembrane region" description="Helical" evidence="11">
    <location>
        <begin position="47"/>
        <end position="64"/>
    </location>
</feature>
<geneLocation type="mitochondrion" evidence="12"/>
<evidence type="ECO:0000256" key="9">
    <source>
        <dbReference type="ARBA" id="ARBA00023136"/>
    </source>
</evidence>
<dbReference type="GO" id="GO:0015078">
    <property type="term" value="F:proton transmembrane transporter activity"/>
    <property type="evidence" value="ECO:0007669"/>
    <property type="project" value="InterPro"/>
</dbReference>
<keyword evidence="9 11" id="KW-0472">Membrane</keyword>
<keyword evidence="4" id="KW-0138">CF(0)</keyword>
<evidence type="ECO:0000256" key="4">
    <source>
        <dbReference type="ARBA" id="ARBA00022547"/>
    </source>
</evidence>
<reference evidence="12" key="1">
    <citation type="submission" date="2019-02" db="EMBL/GenBank/DDBJ databases">
        <title>The mitochondrial genomes of Acrobeloides varius (Cephalobomorpha) and its phylogenetic implications within Tylenchina (Nematoda).</title>
        <authorList>
            <person name="Kim T."/>
            <person name="Kim J."/>
            <person name="Lee Y."/>
            <person name="Park J.-K."/>
        </authorList>
    </citation>
    <scope>NUCLEOTIDE SEQUENCE</scope>
</reference>
<keyword evidence="8" id="KW-0406">Ion transport</keyword>
<dbReference type="AlphaFoldDB" id="A0A6M4B2K5"/>
<keyword evidence="3" id="KW-0813">Transport</keyword>
<dbReference type="GO" id="GO:0045259">
    <property type="term" value="C:proton-transporting ATP synthase complex"/>
    <property type="evidence" value="ECO:0007669"/>
    <property type="project" value="UniProtKB-KW"/>
</dbReference>
<dbReference type="InterPro" id="IPR035908">
    <property type="entry name" value="F0_ATP_A_sf"/>
</dbReference>
<comment type="subcellular location">
    <subcellularLocation>
        <location evidence="1">Membrane</location>
        <topology evidence="1">Multi-pass membrane protein</topology>
    </subcellularLocation>
</comment>
<protein>
    <submittedName>
        <fullName evidence="12">ATP synthase F0 subunit 6</fullName>
    </submittedName>
</protein>
<keyword evidence="6" id="KW-0375">Hydrogen ion transport</keyword>
<feature type="transmembrane region" description="Helical" evidence="11">
    <location>
        <begin position="104"/>
        <end position="125"/>
    </location>
</feature>
<dbReference type="Gene3D" id="1.20.120.220">
    <property type="entry name" value="ATP synthase, F0 complex, subunit A"/>
    <property type="match status" value="1"/>
</dbReference>
<proteinExistence type="inferred from homology"/>
<gene>
    <name evidence="12" type="primary">ATP6</name>
</gene>
<evidence type="ECO:0000256" key="6">
    <source>
        <dbReference type="ARBA" id="ARBA00022781"/>
    </source>
</evidence>
<evidence type="ECO:0000256" key="10">
    <source>
        <dbReference type="ARBA" id="ARBA00023310"/>
    </source>
</evidence>
<feature type="transmembrane region" description="Helical" evidence="11">
    <location>
        <begin position="154"/>
        <end position="175"/>
    </location>
</feature>
<organism evidence="12">
    <name type="scientific">Acrobeloides varius</name>
    <dbReference type="NCBI Taxonomy" id="2020968"/>
    <lineage>
        <taxon>Eukaryota</taxon>
        <taxon>Metazoa</taxon>
        <taxon>Ecdysozoa</taxon>
        <taxon>Nematoda</taxon>
        <taxon>Chromadorea</taxon>
        <taxon>Rhabditida</taxon>
        <taxon>Tylenchina</taxon>
        <taxon>Cephalobomorpha</taxon>
        <taxon>Cephaloboidea</taxon>
        <taxon>Cephalobidae</taxon>
        <taxon>Acrobeloides</taxon>
    </lineage>
</organism>
<comment type="similarity">
    <text evidence="2">Belongs to the ATPase A chain family.</text>
</comment>
<name>A0A6M4B2K5_9BILA</name>
<evidence type="ECO:0000313" key="12">
    <source>
        <dbReference type="EMBL" id="QJQ35663.1"/>
    </source>
</evidence>
<keyword evidence="12" id="KW-0496">Mitochondrion</keyword>
<keyword evidence="5 11" id="KW-0812">Transmembrane</keyword>
<keyword evidence="7 11" id="KW-1133">Transmembrane helix</keyword>
<dbReference type="GO" id="GO:0015986">
    <property type="term" value="P:proton motive force-driven ATP synthesis"/>
    <property type="evidence" value="ECO:0007669"/>
    <property type="project" value="InterPro"/>
</dbReference>
<dbReference type="EMBL" id="MK559448">
    <property type="protein sequence ID" value="QJQ35663.1"/>
    <property type="molecule type" value="Genomic_DNA"/>
</dbReference>
<dbReference type="InterPro" id="IPR000568">
    <property type="entry name" value="ATP_synth_F0_asu"/>
</dbReference>
<feature type="transmembrane region" description="Helical" evidence="11">
    <location>
        <begin position="7"/>
        <end position="27"/>
    </location>
</feature>